<dbReference type="Gene3D" id="3.60.15.10">
    <property type="entry name" value="Ribonuclease Z/Hydroxyacylglutathione hydrolase-like"/>
    <property type="match status" value="2"/>
</dbReference>
<protein>
    <submittedName>
        <fullName evidence="7">Beta-casp domain-containing protein</fullName>
    </submittedName>
    <submittedName>
        <fullName evidence="8">MBL fold metallo-hydrolase</fullName>
    </submittedName>
</protein>
<feature type="domain" description="Beta-Casp" evidence="6">
    <location>
        <begin position="291"/>
        <end position="415"/>
    </location>
</feature>
<evidence type="ECO:0000313" key="7">
    <source>
        <dbReference type="EMBL" id="PYE42341.1"/>
    </source>
</evidence>
<evidence type="ECO:0000313" key="9">
    <source>
        <dbReference type="Proteomes" id="UP000247790"/>
    </source>
</evidence>
<dbReference type="Pfam" id="PF12706">
    <property type="entry name" value="Lactamase_B_2"/>
    <property type="match status" value="1"/>
</dbReference>
<evidence type="ECO:0000313" key="10">
    <source>
        <dbReference type="Proteomes" id="UP000509327"/>
    </source>
</evidence>
<evidence type="ECO:0000256" key="4">
    <source>
        <dbReference type="ARBA" id="ARBA00048505"/>
    </source>
</evidence>
<proteinExistence type="predicted"/>
<dbReference type="InterPro" id="IPR001279">
    <property type="entry name" value="Metallo-B-lactamas"/>
</dbReference>
<name>A0A2V4V8P8_PAEBA</name>
<reference evidence="7 9" key="1">
    <citation type="submission" date="2018-06" db="EMBL/GenBank/DDBJ databases">
        <title>Genomic Encyclopedia of Type Strains, Phase III (KMG-III): the genomes of soil and plant-associated and newly described type strains.</title>
        <authorList>
            <person name="Whitman W."/>
        </authorList>
    </citation>
    <scope>NUCLEOTIDE SEQUENCE [LARGE SCALE GENOMIC DNA]</scope>
    <source>
        <strain evidence="7 9">CECT 7022</strain>
    </source>
</reference>
<evidence type="ECO:0000256" key="3">
    <source>
        <dbReference type="ARBA" id="ARBA00034301"/>
    </source>
</evidence>
<gene>
    <name evidence="7" type="ORF">DFQ00_13925</name>
    <name evidence="8" type="ORF">HUB98_18875</name>
</gene>
<dbReference type="EMBL" id="CP054614">
    <property type="protein sequence ID" value="QKS58104.1"/>
    <property type="molecule type" value="Genomic_DNA"/>
</dbReference>
<keyword evidence="10" id="KW-1185">Reference proteome</keyword>
<dbReference type="Proteomes" id="UP000509327">
    <property type="component" value="Chromosome"/>
</dbReference>
<dbReference type="EMBL" id="QJSW01000039">
    <property type="protein sequence ID" value="PYE42341.1"/>
    <property type="molecule type" value="Genomic_DNA"/>
</dbReference>
<comment type="catalytic activity">
    <reaction evidence="2">
        <text>3',5'-cyclic CMP + H2O = CMP + H(+)</text>
        <dbReference type="Rhea" id="RHEA:72675"/>
        <dbReference type="ChEBI" id="CHEBI:15377"/>
        <dbReference type="ChEBI" id="CHEBI:15378"/>
        <dbReference type="ChEBI" id="CHEBI:58003"/>
        <dbReference type="ChEBI" id="CHEBI:60377"/>
    </reaction>
    <physiologicalReaction direction="left-to-right" evidence="2">
        <dbReference type="Rhea" id="RHEA:72676"/>
    </physiologicalReaction>
</comment>
<comment type="catalytic activity">
    <reaction evidence="4">
        <text>3',5'-cyclic UMP + H2O = UMP + H(+)</text>
        <dbReference type="Rhea" id="RHEA:70575"/>
        <dbReference type="ChEBI" id="CHEBI:15377"/>
        <dbReference type="ChEBI" id="CHEBI:15378"/>
        <dbReference type="ChEBI" id="CHEBI:57865"/>
        <dbReference type="ChEBI" id="CHEBI:184387"/>
    </reaction>
    <physiologicalReaction direction="left-to-right" evidence="4">
        <dbReference type="Rhea" id="RHEA:70576"/>
    </physiologicalReaction>
</comment>
<dbReference type="Pfam" id="PF10996">
    <property type="entry name" value="Beta-Casp"/>
    <property type="match status" value="1"/>
</dbReference>
<dbReference type="OrthoDB" id="9803916at2"/>
<dbReference type="Gene3D" id="3.40.50.10890">
    <property type="match status" value="1"/>
</dbReference>
<organism evidence="7 9">
    <name type="scientific">Paenibacillus barcinonensis</name>
    <dbReference type="NCBI Taxonomy" id="198119"/>
    <lineage>
        <taxon>Bacteria</taxon>
        <taxon>Bacillati</taxon>
        <taxon>Bacillota</taxon>
        <taxon>Bacilli</taxon>
        <taxon>Bacillales</taxon>
        <taxon>Paenibacillaceae</taxon>
        <taxon>Paenibacillus</taxon>
    </lineage>
</organism>
<dbReference type="InterPro" id="IPR022712">
    <property type="entry name" value="Beta_Casp"/>
</dbReference>
<dbReference type="Proteomes" id="UP000247790">
    <property type="component" value="Unassembled WGS sequence"/>
</dbReference>
<evidence type="ECO:0000256" key="2">
    <source>
        <dbReference type="ARBA" id="ARBA00034221"/>
    </source>
</evidence>
<dbReference type="CDD" id="cd16295">
    <property type="entry name" value="TTHA0252-CPSF-like_MBL-fold"/>
    <property type="match status" value="1"/>
</dbReference>
<dbReference type="PANTHER" id="PTHR11203">
    <property type="entry name" value="CLEAVAGE AND POLYADENYLATION SPECIFICITY FACTOR FAMILY MEMBER"/>
    <property type="match status" value="1"/>
</dbReference>
<sequence length="498" mass="56557">MIKLNVWGGAGEHGRSAYLLSGSQYRLLLDCGVKKEGSGEYPLIEPEVVPKLDAVLLSHAHEDHSVAIPLLYKLGYQGEVWTTRETKEQLTTYFRAWRNNMERAGHILPYDESDEQRIRYQYLEDQAKRGCWFELLPGLSLIWGRSGHLAGSVWFGLEMEGKRILYSGDYTSESMLLQADDVAEGFRQADREQQHRAWKQEPVSVSTVPRISRVSHGGIKGMQYTEGERTEENTVSSSLPSAQLDLAIIDAAYGTDRDTQADKLRQLERVISKVLHCGGKVLLPVPAVGRGQELILWTQQRFPDVSLIVEQKLVEGMEQLQSAPDWLIEQEEWMTGCVAAERISKFLSGEGWNRVGTAEERSEWLEQDGASIWFIPDGMMQSSLARWYYGEWASDVNNMILLTGHTARGTFAYQLLENPQQFGICQVQKVRYKVHQGWQDVEHMMKQITARHNVLVHTDYAETERLRAGLLGGHVRPRPDKADTEHIALLSPGDELMF</sequence>
<feature type="domain" description="Metallo-beta-lactamase" evidence="5">
    <location>
        <begin position="14"/>
        <end position="216"/>
    </location>
</feature>
<evidence type="ECO:0000256" key="1">
    <source>
        <dbReference type="ARBA" id="ARBA00022801"/>
    </source>
</evidence>
<evidence type="ECO:0000313" key="8">
    <source>
        <dbReference type="EMBL" id="QKS58104.1"/>
    </source>
</evidence>
<keyword evidence="1" id="KW-0378">Hydrolase</keyword>
<accession>A0A2V4V8P8</accession>
<comment type="function">
    <text evidence="3">Counteracts the endogenous Pycsar antiviral defense system. Phosphodiesterase that enables metal-dependent hydrolysis of host cyclic nucleotide Pycsar defense signals such as cCMP and cUMP.</text>
</comment>
<dbReference type="SUPFAM" id="SSF56281">
    <property type="entry name" value="Metallo-hydrolase/oxidoreductase"/>
    <property type="match status" value="1"/>
</dbReference>
<dbReference type="InterPro" id="IPR050698">
    <property type="entry name" value="MBL"/>
</dbReference>
<dbReference type="SMART" id="SM00849">
    <property type="entry name" value="Lactamase_B"/>
    <property type="match status" value="1"/>
</dbReference>
<dbReference type="RefSeq" id="WP_110899678.1">
    <property type="nucleotide sequence ID" value="NZ_CP054614.1"/>
</dbReference>
<dbReference type="PANTHER" id="PTHR11203:SF37">
    <property type="entry name" value="INTEGRATOR COMPLEX SUBUNIT 11"/>
    <property type="match status" value="1"/>
</dbReference>
<evidence type="ECO:0000259" key="6">
    <source>
        <dbReference type="SMART" id="SM01027"/>
    </source>
</evidence>
<dbReference type="GO" id="GO:0004521">
    <property type="term" value="F:RNA endonuclease activity"/>
    <property type="evidence" value="ECO:0007669"/>
    <property type="project" value="TreeGrafter"/>
</dbReference>
<evidence type="ECO:0000259" key="5">
    <source>
        <dbReference type="SMART" id="SM00849"/>
    </source>
</evidence>
<reference evidence="8 10" key="2">
    <citation type="submission" date="2020-06" db="EMBL/GenBank/DDBJ databases">
        <title>Complete genome of Paenibacillus barcinonensis KACC11450.</title>
        <authorList>
            <person name="Kim M."/>
            <person name="Park Y.-J."/>
            <person name="Shin J.-H."/>
        </authorList>
    </citation>
    <scope>NUCLEOTIDE SEQUENCE [LARGE SCALE GENOMIC DNA]</scope>
    <source>
        <strain evidence="8 10">KACC11450</strain>
    </source>
</reference>
<dbReference type="GO" id="GO:0016787">
    <property type="term" value="F:hydrolase activity"/>
    <property type="evidence" value="ECO:0007669"/>
    <property type="project" value="UniProtKB-KW"/>
</dbReference>
<dbReference type="InterPro" id="IPR036866">
    <property type="entry name" value="RibonucZ/Hydroxyglut_hydro"/>
</dbReference>
<dbReference type="SMART" id="SM01027">
    <property type="entry name" value="Beta-Casp"/>
    <property type="match status" value="1"/>
</dbReference>
<dbReference type="AlphaFoldDB" id="A0A2V4V8P8"/>